<sequence length="1307" mass="139726">MCAASPTPGYQNRHLRLAANHNNLISARRSARLPTNNMTFKARNPGDHSSPSAEHQGIATANDACAKPCCDGLRADSAIDQQDDRRSLIPDFQNYRSSSLSVDKNSVERPEEDEDACLPCCGDSLDVVQDAQQGNQSAQGVSTGCDCCRRDPMLIAETKASFDRPDDACAKPCCSGTPTETGLGDVVPPSESGDDNCSCCESSLAEVAKMIEVAKPDPKTHCQDACCDSSEATAGVDKSTPLVNNESTCDRSEIPASPNAQLAQQPLQIRPNLAQKKLEDKLDCSCCMEKRGAVLYSSVSDNPSPTEVKDYIGRMVCCQAPCCQPPGSFSSALTSVSRRFLSKFRRARGKTTDEPSCCAEPTIDAGLSEKQVIDHGEPSTEVQTLFMTIGGMDCPSCTPRVERALRKLDQVTDIKLDHVSGTASCSYNPLIISPDKITEHVSSLTGFTCRRCVGLNSQGRIVSLRFLPGHVPSQVQLRRMFGVDEEDKENRVFVDQEDSSIVVFRLKSSAPPGSARAVLQRFSDAGFVCEPTFVNEHELMCKQAWDAVMRGVVRAALSICFLIPTLVLVWKPHLLENGVIARESIVFGLASAILFLASPILVGAYKTLCIAHHLDADVLVTISALSAYIYSLIIFAVGTASGHHIGLDSFFETSSLLVTLILISRVVSALVRWLAVSSYLSHVLGNDIPTHAEWVDPATNLTSTIHVSLLDAGDTIILSSGQVSPSDGIFVEGRAHFDEALVTGEANPVCKVPGSAVVAGSQLLSFTSTDSGSQNNTARITLTRAPHESSLAELRRIVSEARSSRPAIQDMADALATWLIPCVLVASIIVLVIWVLVEVLVRHSSVGRGFSQALTYTIALLASSCPCALTLCVPLVYCVVVAKVAVGSGILVKDANAFIGATKVTDVVFDKTGTLTTGKLTVVGKFVLPFTATPPVPGMVEAEAEDQPLKKINLDVEQVEALVLALVLDDKHPVSSGVNSFLLSSLSNAGAPGKLDDKKSIPGQGISALWNGNHVVKGGHLAFCLNAGDTAADVQGVHPDIARVVSLGKTLFVLSIDSQVIAAYALQDMIRPEAQHVVQSLRERGVRVSMLSGDNDEAAWETGKVLGFAQQDVRGGCAPQTKRDVVRQLVWKSECKQEEEEEDAGTESTDQPPSNSQPSMLGRLNIFTPARATSRFVIFVGDGSNDAGVLSQANLGISFQSGTTLANAAADVVLLSSQSSLSDSLSANSDLLKVLAVIDLSGSTKRRIVTCFVWAVMYNFLAFVLSSGILVVWRLEPQWAGVGELVSLVPVFLIAFAPRKKQAAFRE</sequence>
<dbReference type="InterPro" id="IPR008250">
    <property type="entry name" value="ATPase_P-typ_transduc_dom_A_sf"/>
</dbReference>
<keyword evidence="4" id="KW-0479">Metal-binding</keyword>
<dbReference type="EMBL" id="MU154544">
    <property type="protein sequence ID" value="KAF9497390.1"/>
    <property type="molecule type" value="Genomic_DNA"/>
</dbReference>
<dbReference type="InterPro" id="IPR023299">
    <property type="entry name" value="ATPase_P-typ_cyto_dom_N"/>
</dbReference>
<organism evidence="11 12">
    <name type="scientific">Pleurotus eryngii</name>
    <name type="common">Boletus of the steppes</name>
    <dbReference type="NCBI Taxonomy" id="5323"/>
    <lineage>
        <taxon>Eukaryota</taxon>
        <taxon>Fungi</taxon>
        <taxon>Dikarya</taxon>
        <taxon>Basidiomycota</taxon>
        <taxon>Agaricomycotina</taxon>
        <taxon>Agaricomycetes</taxon>
        <taxon>Agaricomycetidae</taxon>
        <taxon>Agaricales</taxon>
        <taxon>Pleurotineae</taxon>
        <taxon>Pleurotaceae</taxon>
        <taxon>Pleurotus</taxon>
    </lineage>
</organism>
<dbReference type="InterPro" id="IPR036412">
    <property type="entry name" value="HAD-like_sf"/>
</dbReference>
<dbReference type="GO" id="GO:0012505">
    <property type="term" value="C:endomembrane system"/>
    <property type="evidence" value="ECO:0007669"/>
    <property type="project" value="UniProtKB-SubCell"/>
</dbReference>
<keyword evidence="6 9" id="KW-1133">Transmembrane helix</keyword>
<evidence type="ECO:0000256" key="9">
    <source>
        <dbReference type="SAM" id="Phobius"/>
    </source>
</evidence>
<keyword evidence="12" id="KW-1185">Reference proteome</keyword>
<dbReference type="InterPro" id="IPR023298">
    <property type="entry name" value="ATPase_P-typ_TM_dom_sf"/>
</dbReference>
<dbReference type="Pfam" id="PF00122">
    <property type="entry name" value="E1-E2_ATPase"/>
    <property type="match status" value="1"/>
</dbReference>
<dbReference type="PANTHER" id="PTHR43520">
    <property type="entry name" value="ATP7, ISOFORM B"/>
    <property type="match status" value="1"/>
</dbReference>
<reference evidence="11" key="1">
    <citation type="submission" date="2020-11" db="EMBL/GenBank/DDBJ databases">
        <authorList>
            <consortium name="DOE Joint Genome Institute"/>
            <person name="Ahrendt S."/>
            <person name="Riley R."/>
            <person name="Andreopoulos W."/>
            <person name="Labutti K."/>
            <person name="Pangilinan J."/>
            <person name="Ruiz-Duenas F.J."/>
            <person name="Barrasa J.M."/>
            <person name="Sanchez-Garcia M."/>
            <person name="Camarero S."/>
            <person name="Miyauchi S."/>
            <person name="Serrano A."/>
            <person name="Linde D."/>
            <person name="Babiker R."/>
            <person name="Drula E."/>
            <person name="Ayuso-Fernandez I."/>
            <person name="Pacheco R."/>
            <person name="Padilla G."/>
            <person name="Ferreira P."/>
            <person name="Barriuso J."/>
            <person name="Kellner H."/>
            <person name="Castanera R."/>
            <person name="Alfaro M."/>
            <person name="Ramirez L."/>
            <person name="Pisabarro A.G."/>
            <person name="Kuo A."/>
            <person name="Tritt A."/>
            <person name="Lipzen A."/>
            <person name="He G."/>
            <person name="Yan M."/>
            <person name="Ng V."/>
            <person name="Cullen D."/>
            <person name="Martin F."/>
            <person name="Rosso M.-N."/>
            <person name="Henrissat B."/>
            <person name="Hibbett D."/>
            <person name="Martinez A.T."/>
            <person name="Grigoriev I.V."/>
        </authorList>
    </citation>
    <scope>NUCLEOTIDE SEQUENCE</scope>
    <source>
        <strain evidence="11">ATCC 90797</strain>
    </source>
</reference>
<proteinExistence type="inferred from homology"/>
<dbReference type="SUPFAM" id="SSF81653">
    <property type="entry name" value="Calcium ATPase, transduction domain A"/>
    <property type="match status" value="1"/>
</dbReference>
<dbReference type="Gene3D" id="3.30.70.100">
    <property type="match status" value="1"/>
</dbReference>
<dbReference type="InterPro" id="IPR006121">
    <property type="entry name" value="HMA_dom"/>
</dbReference>
<feature type="transmembrane region" description="Helical" evidence="9">
    <location>
        <begin position="1251"/>
        <end position="1273"/>
    </location>
</feature>
<dbReference type="GO" id="GO:0016020">
    <property type="term" value="C:membrane"/>
    <property type="evidence" value="ECO:0007669"/>
    <property type="project" value="InterPro"/>
</dbReference>
<evidence type="ECO:0000259" key="10">
    <source>
        <dbReference type="PROSITE" id="PS50846"/>
    </source>
</evidence>
<evidence type="ECO:0000256" key="2">
    <source>
        <dbReference type="ARBA" id="ARBA00006024"/>
    </source>
</evidence>
<evidence type="ECO:0000313" key="11">
    <source>
        <dbReference type="EMBL" id="KAF9497390.1"/>
    </source>
</evidence>
<dbReference type="Gene3D" id="3.40.50.1000">
    <property type="entry name" value="HAD superfamily/HAD-like"/>
    <property type="match status" value="2"/>
</dbReference>
<comment type="subcellular location">
    <subcellularLocation>
        <location evidence="1">Endomembrane system</location>
        <topology evidence="1">Multi-pass membrane protein</topology>
    </subcellularLocation>
</comment>
<evidence type="ECO:0000256" key="5">
    <source>
        <dbReference type="ARBA" id="ARBA00022967"/>
    </source>
</evidence>
<dbReference type="Gene3D" id="2.70.150.10">
    <property type="entry name" value="Calcium-transporting ATPase, cytoplasmic transduction domain A"/>
    <property type="match status" value="1"/>
</dbReference>
<evidence type="ECO:0000256" key="4">
    <source>
        <dbReference type="ARBA" id="ARBA00022723"/>
    </source>
</evidence>
<accession>A0A9P6A059</accession>
<feature type="transmembrane region" description="Helical" evidence="9">
    <location>
        <begin position="656"/>
        <end position="675"/>
    </location>
</feature>
<dbReference type="PANTHER" id="PTHR43520:SF8">
    <property type="entry name" value="P-TYPE CU(+) TRANSPORTER"/>
    <property type="match status" value="1"/>
</dbReference>
<dbReference type="InterPro" id="IPR001757">
    <property type="entry name" value="P_typ_ATPase"/>
</dbReference>
<feature type="transmembrane region" description="Helical" evidence="9">
    <location>
        <begin position="1279"/>
        <end position="1297"/>
    </location>
</feature>
<gene>
    <name evidence="11" type="ORF">BDN71DRAFT_1444861</name>
</gene>
<dbReference type="PROSITE" id="PS50846">
    <property type="entry name" value="HMA_2"/>
    <property type="match status" value="1"/>
</dbReference>
<dbReference type="GO" id="GO:0005524">
    <property type="term" value="F:ATP binding"/>
    <property type="evidence" value="ECO:0007669"/>
    <property type="project" value="InterPro"/>
</dbReference>
<name>A0A9P6A059_PLEER</name>
<feature type="transmembrane region" description="Helical" evidence="9">
    <location>
        <begin position="552"/>
        <end position="570"/>
    </location>
</feature>
<dbReference type="InterPro" id="IPR023214">
    <property type="entry name" value="HAD_sf"/>
</dbReference>
<dbReference type="SUPFAM" id="SSF56784">
    <property type="entry name" value="HAD-like"/>
    <property type="match status" value="1"/>
</dbReference>
<dbReference type="InterPro" id="IPR018303">
    <property type="entry name" value="ATPase_P-typ_P_site"/>
</dbReference>
<feature type="transmembrane region" description="Helical" evidence="9">
    <location>
        <begin position="815"/>
        <end position="837"/>
    </location>
</feature>
<dbReference type="GO" id="GO:0005507">
    <property type="term" value="F:copper ion binding"/>
    <property type="evidence" value="ECO:0007669"/>
    <property type="project" value="TreeGrafter"/>
</dbReference>
<keyword evidence="3 9" id="KW-0812">Transmembrane</keyword>
<feature type="transmembrane region" description="Helical" evidence="9">
    <location>
        <begin position="617"/>
        <end position="636"/>
    </location>
</feature>
<dbReference type="PROSITE" id="PS00154">
    <property type="entry name" value="ATPASE_E1_E2"/>
    <property type="match status" value="1"/>
</dbReference>
<dbReference type="PRINTS" id="PR00119">
    <property type="entry name" value="CATATPASE"/>
</dbReference>
<keyword evidence="5" id="KW-1278">Translocase</keyword>
<feature type="transmembrane region" description="Helical" evidence="9">
    <location>
        <begin position="857"/>
        <end position="880"/>
    </location>
</feature>
<dbReference type="GO" id="GO:0016887">
    <property type="term" value="F:ATP hydrolysis activity"/>
    <property type="evidence" value="ECO:0007669"/>
    <property type="project" value="InterPro"/>
</dbReference>
<dbReference type="Gene3D" id="3.40.1110.10">
    <property type="entry name" value="Calcium-transporting ATPase, cytoplasmic domain N"/>
    <property type="match status" value="1"/>
</dbReference>
<evidence type="ECO:0000256" key="1">
    <source>
        <dbReference type="ARBA" id="ARBA00004127"/>
    </source>
</evidence>
<comment type="similarity">
    <text evidence="2">Belongs to the cation transport ATPase (P-type) (TC 3.A.3) family. Type IB subfamily.</text>
</comment>
<evidence type="ECO:0000256" key="7">
    <source>
        <dbReference type="ARBA" id="ARBA00023136"/>
    </source>
</evidence>
<dbReference type="InterPro" id="IPR036163">
    <property type="entry name" value="HMA_dom_sf"/>
</dbReference>
<dbReference type="SUPFAM" id="SSF55008">
    <property type="entry name" value="HMA, heavy metal-associated domain"/>
    <property type="match status" value="1"/>
</dbReference>
<dbReference type="NCBIfam" id="TIGR01494">
    <property type="entry name" value="ATPase_P-type"/>
    <property type="match status" value="1"/>
</dbReference>
<dbReference type="Pfam" id="PF00702">
    <property type="entry name" value="Hydrolase"/>
    <property type="match status" value="1"/>
</dbReference>
<evidence type="ECO:0000256" key="3">
    <source>
        <dbReference type="ARBA" id="ARBA00022692"/>
    </source>
</evidence>
<dbReference type="InterPro" id="IPR059000">
    <property type="entry name" value="ATPase_P-type_domA"/>
</dbReference>
<dbReference type="OrthoDB" id="432719at2759"/>
<dbReference type="GO" id="GO:0055070">
    <property type="term" value="P:copper ion homeostasis"/>
    <property type="evidence" value="ECO:0007669"/>
    <property type="project" value="TreeGrafter"/>
</dbReference>
<dbReference type="GO" id="GO:0043682">
    <property type="term" value="F:P-type divalent copper transporter activity"/>
    <property type="evidence" value="ECO:0007669"/>
    <property type="project" value="TreeGrafter"/>
</dbReference>
<dbReference type="Pfam" id="PF00403">
    <property type="entry name" value="HMA"/>
    <property type="match status" value="1"/>
</dbReference>
<evidence type="ECO:0000256" key="6">
    <source>
        <dbReference type="ARBA" id="ARBA00022989"/>
    </source>
</evidence>
<evidence type="ECO:0000313" key="12">
    <source>
        <dbReference type="Proteomes" id="UP000807025"/>
    </source>
</evidence>
<dbReference type="Proteomes" id="UP000807025">
    <property type="component" value="Unassembled WGS sequence"/>
</dbReference>
<protein>
    <submittedName>
        <fullName evidence="11">Heavy metal translocatin</fullName>
    </submittedName>
</protein>
<feature type="domain" description="HMA" evidence="10">
    <location>
        <begin position="383"/>
        <end position="449"/>
    </location>
</feature>
<comment type="caution">
    <text evidence="11">The sequence shown here is derived from an EMBL/GenBank/DDBJ whole genome shotgun (WGS) entry which is preliminary data.</text>
</comment>
<feature type="region of interest" description="Disordered" evidence="8">
    <location>
        <begin position="1136"/>
        <end position="1161"/>
    </location>
</feature>
<feature type="transmembrane region" description="Helical" evidence="9">
    <location>
        <begin position="585"/>
        <end position="605"/>
    </location>
</feature>
<feature type="compositionally biased region" description="Polar residues" evidence="8">
    <location>
        <begin position="1146"/>
        <end position="1159"/>
    </location>
</feature>
<dbReference type="CDD" id="cd00371">
    <property type="entry name" value="HMA"/>
    <property type="match status" value="1"/>
</dbReference>
<evidence type="ECO:0000256" key="8">
    <source>
        <dbReference type="SAM" id="MobiDB-lite"/>
    </source>
</evidence>
<dbReference type="SUPFAM" id="SSF81665">
    <property type="entry name" value="Calcium ATPase, transmembrane domain M"/>
    <property type="match status" value="1"/>
</dbReference>
<keyword evidence="7 9" id="KW-0472">Membrane</keyword>